<sequence>MSWVVGAALVIVVSVASAARWARRRLVLVTVDGSSMEPALYPGDRVLVRRRGLARVRRGDIVVLEPPVPPGVTRVAVAPRALDSRRWNIKRAAALPGDPVPPAAHDAAGVDRVPPGALVVFGDHATSIDSRQRGFFSANDLLGVVVRRVSRTR</sequence>
<dbReference type="InterPro" id="IPR019533">
    <property type="entry name" value="Peptidase_S26"/>
</dbReference>
<dbReference type="PANTHER" id="PTHR43390:SF1">
    <property type="entry name" value="CHLOROPLAST PROCESSING PEPTIDASE"/>
    <property type="match status" value="1"/>
</dbReference>
<keyword evidence="4" id="KW-0378">Hydrolase</keyword>
<dbReference type="InterPro" id="IPR000223">
    <property type="entry name" value="Pept_S26A_signal_pept_1"/>
</dbReference>
<dbReference type="RefSeq" id="WP_281896689.1">
    <property type="nucleotide sequence ID" value="NZ_BSDI01000014.1"/>
</dbReference>
<organism evidence="6 7">
    <name type="scientific">Phytohabitans aurantiacus</name>
    <dbReference type="NCBI Taxonomy" id="3016789"/>
    <lineage>
        <taxon>Bacteria</taxon>
        <taxon>Bacillati</taxon>
        <taxon>Actinomycetota</taxon>
        <taxon>Actinomycetes</taxon>
        <taxon>Micromonosporales</taxon>
        <taxon>Micromonosporaceae</taxon>
    </lineage>
</organism>
<comment type="similarity">
    <text evidence="2">Belongs to the peptidase S26 family.</text>
</comment>
<comment type="subcellular location">
    <subcellularLocation>
        <location evidence="1">Cell membrane</location>
        <topology evidence="1">Single-pass type II membrane protein</topology>
    </subcellularLocation>
</comment>
<gene>
    <name evidence="6" type="primary">lepB_2</name>
    <name evidence="6" type="ORF">Pa4123_33900</name>
</gene>
<comment type="caution">
    <text evidence="6">The sequence shown here is derived from an EMBL/GenBank/DDBJ whole genome shotgun (WGS) entry which is preliminary data.</text>
</comment>
<dbReference type="CDD" id="cd06530">
    <property type="entry name" value="S26_SPase_I"/>
    <property type="match status" value="1"/>
</dbReference>
<feature type="domain" description="Peptidase S26" evidence="5">
    <location>
        <begin position="109"/>
        <end position="146"/>
    </location>
</feature>
<evidence type="ECO:0000313" key="6">
    <source>
        <dbReference type="EMBL" id="GLH98115.1"/>
    </source>
</evidence>
<reference evidence="6" key="1">
    <citation type="submission" date="2022-12" db="EMBL/GenBank/DDBJ databases">
        <title>New Phytohabitans aurantiacus sp. RD004123 nov., an actinomycete isolated from soil.</title>
        <authorList>
            <person name="Triningsih D.W."/>
            <person name="Harunari E."/>
            <person name="Igarashi Y."/>
        </authorList>
    </citation>
    <scope>NUCLEOTIDE SEQUENCE</scope>
    <source>
        <strain evidence="6">RD004123</strain>
    </source>
</reference>
<accession>A0ABQ5QXQ8</accession>
<evidence type="ECO:0000313" key="7">
    <source>
        <dbReference type="Proteomes" id="UP001144280"/>
    </source>
</evidence>
<dbReference type="InterPro" id="IPR019756">
    <property type="entry name" value="Pept_S26A_signal_pept_1_Ser-AS"/>
</dbReference>
<proteinExistence type="inferred from homology"/>
<dbReference type="SUPFAM" id="SSF51306">
    <property type="entry name" value="LexA/Signal peptidase"/>
    <property type="match status" value="1"/>
</dbReference>
<evidence type="ECO:0000256" key="2">
    <source>
        <dbReference type="ARBA" id="ARBA00009370"/>
    </source>
</evidence>
<keyword evidence="3" id="KW-0645">Protease</keyword>
<name>A0ABQ5QXQ8_9ACTN</name>
<evidence type="ECO:0000256" key="4">
    <source>
        <dbReference type="ARBA" id="ARBA00022801"/>
    </source>
</evidence>
<dbReference type="PANTHER" id="PTHR43390">
    <property type="entry name" value="SIGNAL PEPTIDASE I"/>
    <property type="match status" value="1"/>
</dbReference>
<dbReference type="Gene3D" id="2.10.109.10">
    <property type="entry name" value="Umud Fragment, subunit A"/>
    <property type="match status" value="1"/>
</dbReference>
<dbReference type="EMBL" id="BSDI01000014">
    <property type="protein sequence ID" value="GLH98115.1"/>
    <property type="molecule type" value="Genomic_DNA"/>
</dbReference>
<dbReference type="InterPro" id="IPR036286">
    <property type="entry name" value="LexA/Signal_pep-like_sf"/>
</dbReference>
<protein>
    <submittedName>
        <fullName evidence="6">S26 family signal peptidase</fullName>
    </submittedName>
</protein>
<feature type="domain" description="Peptidase S26" evidence="5">
    <location>
        <begin position="9"/>
        <end position="100"/>
    </location>
</feature>
<dbReference type="PROSITE" id="PS00501">
    <property type="entry name" value="SPASE_I_1"/>
    <property type="match status" value="1"/>
</dbReference>
<evidence type="ECO:0000256" key="1">
    <source>
        <dbReference type="ARBA" id="ARBA00004401"/>
    </source>
</evidence>
<dbReference type="Proteomes" id="UP001144280">
    <property type="component" value="Unassembled WGS sequence"/>
</dbReference>
<evidence type="ECO:0000259" key="5">
    <source>
        <dbReference type="Pfam" id="PF10502"/>
    </source>
</evidence>
<dbReference type="PRINTS" id="PR00727">
    <property type="entry name" value="LEADERPTASE"/>
</dbReference>
<dbReference type="Pfam" id="PF10502">
    <property type="entry name" value="Peptidase_S26"/>
    <property type="match status" value="2"/>
</dbReference>
<evidence type="ECO:0000256" key="3">
    <source>
        <dbReference type="ARBA" id="ARBA00022670"/>
    </source>
</evidence>
<keyword evidence="7" id="KW-1185">Reference proteome</keyword>